<dbReference type="SMART" id="SM00220">
    <property type="entry name" value="S_TKc"/>
    <property type="match status" value="1"/>
</dbReference>
<evidence type="ECO:0000259" key="1">
    <source>
        <dbReference type="PROSITE" id="PS50011"/>
    </source>
</evidence>
<dbReference type="Pfam" id="PF00069">
    <property type="entry name" value="Pkinase"/>
    <property type="match status" value="1"/>
</dbReference>
<reference evidence="2 3" key="1">
    <citation type="submission" date="2018-04" db="EMBL/GenBank/DDBJ databases">
        <authorList>
            <person name="Huttner S."/>
            <person name="Dainat J."/>
        </authorList>
    </citation>
    <scope>NUCLEOTIDE SEQUENCE [LARGE SCALE GENOMIC DNA]</scope>
</reference>
<organism evidence="2 3">
    <name type="scientific">Thermothielavioides terrestris</name>
    <dbReference type="NCBI Taxonomy" id="2587410"/>
    <lineage>
        <taxon>Eukaryota</taxon>
        <taxon>Fungi</taxon>
        <taxon>Dikarya</taxon>
        <taxon>Ascomycota</taxon>
        <taxon>Pezizomycotina</taxon>
        <taxon>Sordariomycetes</taxon>
        <taxon>Sordariomycetidae</taxon>
        <taxon>Sordariales</taxon>
        <taxon>Chaetomiaceae</taxon>
        <taxon>Thermothielavioides</taxon>
    </lineage>
</organism>
<evidence type="ECO:0000313" key="3">
    <source>
        <dbReference type="Proteomes" id="UP000289323"/>
    </source>
</evidence>
<proteinExistence type="predicted"/>
<dbReference type="InterPro" id="IPR011009">
    <property type="entry name" value="Kinase-like_dom_sf"/>
</dbReference>
<evidence type="ECO:0000313" key="2">
    <source>
        <dbReference type="EMBL" id="SPQ19586.1"/>
    </source>
</evidence>
<feature type="domain" description="Protein kinase" evidence="1">
    <location>
        <begin position="1"/>
        <end position="257"/>
    </location>
</feature>
<gene>
    <name evidence="2" type="ORF">TT172_LOCUS2005</name>
</gene>
<dbReference type="GO" id="GO:0005524">
    <property type="term" value="F:ATP binding"/>
    <property type="evidence" value="ECO:0007669"/>
    <property type="project" value="InterPro"/>
</dbReference>
<dbReference type="PROSITE" id="PS00108">
    <property type="entry name" value="PROTEIN_KINASE_ST"/>
    <property type="match status" value="1"/>
</dbReference>
<dbReference type="AlphaFoldDB" id="A0A3S4C2C7"/>
<dbReference type="Proteomes" id="UP000289323">
    <property type="component" value="Unassembled WGS sequence"/>
</dbReference>
<dbReference type="InterPro" id="IPR000719">
    <property type="entry name" value="Prot_kinase_dom"/>
</dbReference>
<dbReference type="EMBL" id="OUUZ01000001">
    <property type="protein sequence ID" value="SPQ19586.1"/>
    <property type="molecule type" value="Genomic_DNA"/>
</dbReference>
<accession>A0A3S4C2C7</accession>
<name>A0A3S4C2C7_9PEZI</name>
<dbReference type="Gene3D" id="1.10.510.10">
    <property type="entry name" value="Transferase(Phosphotransferase) domain 1"/>
    <property type="match status" value="1"/>
</dbReference>
<dbReference type="InterPro" id="IPR008271">
    <property type="entry name" value="Ser/Thr_kinase_AS"/>
</dbReference>
<dbReference type="GO" id="GO:0004672">
    <property type="term" value="F:protein kinase activity"/>
    <property type="evidence" value="ECO:0007669"/>
    <property type="project" value="InterPro"/>
</dbReference>
<dbReference type="PROSITE" id="PS50011">
    <property type="entry name" value="PROTEIN_KINASE_DOM"/>
    <property type="match status" value="1"/>
</dbReference>
<protein>
    <submittedName>
        <fullName evidence="2">7f9fd39d-903f-4af4-982e-28d601506844</fullName>
    </submittedName>
</protein>
<dbReference type="SUPFAM" id="SSF56112">
    <property type="entry name" value="Protein kinase-like (PK-like)"/>
    <property type="match status" value="1"/>
</dbReference>
<dbReference type="PANTHER" id="PTHR24347">
    <property type="entry name" value="SERINE/THREONINE-PROTEIN KINASE"/>
    <property type="match status" value="1"/>
</dbReference>
<sequence length="273" mass="31317">MLQDMDLGSGAQAVVFRAWDVSTAIEYAVKEPLKERFHERLRREIQLLRRINHDCVVRCIPELSMTEPVPRLVLEYIPLGSLEDQHEKNHISIHETFEVLRQGLSALRHLHEREIPIVHRDIKPSNILVQSRTPVLHIKLSDFGFSGENEDYLKTCCGTPVYTAPEVFRGEPYNAAVDIWSLGVVVFQYAYGLPKLNREVLFNGAQWTKDIVRTLEAGARDLYCPLLSFLGRAMLVEDRKSRYPAHQCARQVCHLDVSQFRCSSAYPDLYAQG</sequence>